<dbReference type="PANTHER" id="PTHR30477">
    <property type="entry name" value="ABC-TRANSPORTER METAL-BINDING PROTEIN"/>
    <property type="match status" value="1"/>
</dbReference>
<gene>
    <name evidence="16" type="primary">znuB</name>
    <name evidence="16" type="ORF">EVB03_07210</name>
</gene>
<keyword evidence="4 14" id="KW-0813">Transport</keyword>
<feature type="transmembrane region" description="Helical" evidence="15">
    <location>
        <begin position="6"/>
        <end position="28"/>
    </location>
</feature>
<dbReference type="SUPFAM" id="SSF81345">
    <property type="entry name" value="ABC transporter involved in vitamin B12 uptake, BtuC"/>
    <property type="match status" value="1"/>
</dbReference>
<keyword evidence="10 15" id="KW-1133">Transmembrane helix</keyword>
<dbReference type="Gene3D" id="1.10.3470.10">
    <property type="entry name" value="ABC transporter involved in vitamin B12 uptake, BtuC"/>
    <property type="match status" value="1"/>
</dbReference>
<evidence type="ECO:0000256" key="14">
    <source>
        <dbReference type="RuleBase" id="RU003943"/>
    </source>
</evidence>
<dbReference type="GO" id="GO:0043190">
    <property type="term" value="C:ATP-binding cassette (ABC) transporter complex"/>
    <property type="evidence" value="ECO:0007669"/>
    <property type="project" value="InterPro"/>
</dbReference>
<protein>
    <recommendedName>
        <fullName evidence="13">High-affinity zinc uptake system membrane protein ZnuB</fullName>
    </recommendedName>
</protein>
<keyword evidence="9" id="KW-0864">Zinc transport</keyword>
<dbReference type="Proteomes" id="UP000315889">
    <property type="component" value="Unassembled WGS sequence"/>
</dbReference>
<dbReference type="InterPro" id="IPR037294">
    <property type="entry name" value="ABC_BtuC-like"/>
</dbReference>
<evidence type="ECO:0000256" key="6">
    <source>
        <dbReference type="ARBA" id="ARBA00022519"/>
    </source>
</evidence>
<evidence type="ECO:0000256" key="4">
    <source>
        <dbReference type="ARBA" id="ARBA00022448"/>
    </source>
</evidence>
<evidence type="ECO:0000313" key="16">
    <source>
        <dbReference type="EMBL" id="RZO19686.1"/>
    </source>
</evidence>
<name>A0A520MEN2_9GAMM</name>
<evidence type="ECO:0000256" key="11">
    <source>
        <dbReference type="ARBA" id="ARBA00023065"/>
    </source>
</evidence>
<feature type="transmembrane region" description="Helical" evidence="15">
    <location>
        <begin position="85"/>
        <end position="107"/>
    </location>
</feature>
<evidence type="ECO:0000256" key="10">
    <source>
        <dbReference type="ARBA" id="ARBA00022989"/>
    </source>
</evidence>
<sequence>MTDFLLYAFLAGIGVASVAGPLGCFVVWRRMAYFGDTLAHSALLGVSLGVILDVNLNITVAAIPLIMAMGLVFLEQRGFLSLDTLLGILSHSALALGLILISLLPDVRVDLISLLFGDLLAVTQSDLWVIYGVACAVMLLLGLLWQQLINITVDPELAAVEGTNVTLVSTALMLITALVIALAMKVVGVLLITALLIIPAATARRLSHTPEQMAVVASVIAMIAVVMGLAMSWYIDTPAGPSVVISAGVLFSLSLGYRRLAS</sequence>
<comment type="subcellular location">
    <subcellularLocation>
        <location evidence="2">Cell inner membrane</location>
        <topology evidence="2">Multi-pass membrane protein</topology>
    </subcellularLocation>
    <subcellularLocation>
        <location evidence="14">Cell membrane</location>
        <topology evidence="14">Multi-pass membrane protein</topology>
    </subcellularLocation>
</comment>
<proteinExistence type="inferred from homology"/>
<keyword evidence="11" id="KW-0406">Ion transport</keyword>
<keyword evidence="5" id="KW-1003">Cell membrane</keyword>
<reference evidence="16 17" key="1">
    <citation type="submission" date="2019-02" db="EMBL/GenBank/DDBJ databases">
        <title>Prokaryotic population dynamics and viral predation in marine succession experiment using metagenomics: the confinement effect.</title>
        <authorList>
            <person name="Haro-Moreno J.M."/>
            <person name="Rodriguez-Valera F."/>
            <person name="Lopez-Perez M."/>
        </authorList>
    </citation>
    <scope>NUCLEOTIDE SEQUENCE [LARGE SCALE GENOMIC DNA]</scope>
    <source>
        <strain evidence="16">MED-G170</strain>
    </source>
</reference>
<evidence type="ECO:0000256" key="9">
    <source>
        <dbReference type="ARBA" id="ARBA00022906"/>
    </source>
</evidence>
<dbReference type="NCBIfam" id="NF007089">
    <property type="entry name" value="PRK09543.1"/>
    <property type="match status" value="1"/>
</dbReference>
<feature type="transmembrane region" description="Helical" evidence="15">
    <location>
        <begin position="128"/>
        <end position="148"/>
    </location>
</feature>
<evidence type="ECO:0000256" key="2">
    <source>
        <dbReference type="ARBA" id="ARBA00004429"/>
    </source>
</evidence>
<dbReference type="GO" id="GO:0010043">
    <property type="term" value="P:response to zinc ion"/>
    <property type="evidence" value="ECO:0007669"/>
    <property type="project" value="TreeGrafter"/>
</dbReference>
<evidence type="ECO:0000256" key="1">
    <source>
        <dbReference type="ARBA" id="ARBA00002313"/>
    </source>
</evidence>
<feature type="transmembrane region" description="Helical" evidence="15">
    <location>
        <begin position="213"/>
        <end position="233"/>
    </location>
</feature>
<dbReference type="FunFam" id="1.10.3470.10:FF:000002">
    <property type="entry name" value="Zinc ABC transporter permease subunit ZnuB"/>
    <property type="match status" value="1"/>
</dbReference>
<evidence type="ECO:0000256" key="7">
    <source>
        <dbReference type="ARBA" id="ARBA00022692"/>
    </source>
</evidence>
<feature type="transmembrane region" description="Helical" evidence="15">
    <location>
        <begin position="239"/>
        <end position="257"/>
    </location>
</feature>
<dbReference type="AlphaFoldDB" id="A0A520MEN2"/>
<comment type="caution">
    <text evidence="16">The sequence shown here is derived from an EMBL/GenBank/DDBJ whole genome shotgun (WGS) entry which is preliminary data.</text>
</comment>
<keyword evidence="12 15" id="KW-0472">Membrane</keyword>
<dbReference type="Pfam" id="PF00950">
    <property type="entry name" value="ABC-3"/>
    <property type="match status" value="1"/>
</dbReference>
<dbReference type="InterPro" id="IPR001626">
    <property type="entry name" value="ABC_TroCD"/>
</dbReference>
<comment type="similarity">
    <text evidence="3 14">Belongs to the ABC-3 integral membrane protein family.</text>
</comment>
<evidence type="ECO:0000256" key="12">
    <source>
        <dbReference type="ARBA" id="ARBA00023136"/>
    </source>
</evidence>
<feature type="transmembrane region" description="Helical" evidence="15">
    <location>
        <begin position="168"/>
        <end position="201"/>
    </location>
</feature>
<organism evidence="16 17">
    <name type="scientific">SAR92 clade bacterium</name>
    <dbReference type="NCBI Taxonomy" id="2315479"/>
    <lineage>
        <taxon>Bacteria</taxon>
        <taxon>Pseudomonadati</taxon>
        <taxon>Pseudomonadota</taxon>
        <taxon>Gammaproteobacteria</taxon>
        <taxon>Cellvibrionales</taxon>
        <taxon>Porticoccaceae</taxon>
        <taxon>SAR92 clade</taxon>
    </lineage>
</organism>
<dbReference type="GO" id="GO:0006829">
    <property type="term" value="P:zinc ion transport"/>
    <property type="evidence" value="ECO:0007669"/>
    <property type="project" value="UniProtKB-KW"/>
</dbReference>
<accession>A0A520MEN2</accession>
<evidence type="ECO:0000256" key="3">
    <source>
        <dbReference type="ARBA" id="ARBA00008034"/>
    </source>
</evidence>
<keyword evidence="8" id="KW-0862">Zinc</keyword>
<comment type="function">
    <text evidence="1">Involved in the high-affinity zinc uptake transport system.</text>
</comment>
<evidence type="ECO:0000256" key="15">
    <source>
        <dbReference type="SAM" id="Phobius"/>
    </source>
</evidence>
<dbReference type="PANTHER" id="PTHR30477:SF23">
    <property type="entry name" value="HIGH-AFFINITY ZINC UPTAKE SYSTEM MEMBRANE PROTEIN ZNUB"/>
    <property type="match status" value="1"/>
</dbReference>
<evidence type="ECO:0000256" key="5">
    <source>
        <dbReference type="ARBA" id="ARBA00022475"/>
    </source>
</evidence>
<dbReference type="GO" id="GO:0055085">
    <property type="term" value="P:transmembrane transport"/>
    <property type="evidence" value="ECO:0007669"/>
    <property type="project" value="InterPro"/>
</dbReference>
<keyword evidence="7 14" id="KW-0812">Transmembrane</keyword>
<evidence type="ECO:0000313" key="17">
    <source>
        <dbReference type="Proteomes" id="UP000315889"/>
    </source>
</evidence>
<dbReference type="EMBL" id="SHBP01000009">
    <property type="protein sequence ID" value="RZO19686.1"/>
    <property type="molecule type" value="Genomic_DNA"/>
</dbReference>
<keyword evidence="6" id="KW-0997">Cell inner membrane</keyword>
<evidence type="ECO:0000256" key="13">
    <source>
        <dbReference type="ARBA" id="ARBA00040080"/>
    </source>
</evidence>
<feature type="transmembrane region" description="Helical" evidence="15">
    <location>
        <begin position="40"/>
        <end position="73"/>
    </location>
</feature>
<evidence type="ECO:0000256" key="8">
    <source>
        <dbReference type="ARBA" id="ARBA00022833"/>
    </source>
</evidence>